<evidence type="ECO:0000256" key="4">
    <source>
        <dbReference type="ARBA" id="ARBA00023136"/>
    </source>
</evidence>
<dbReference type="GO" id="GO:0016020">
    <property type="term" value="C:membrane"/>
    <property type="evidence" value="ECO:0007669"/>
    <property type="project" value="UniProtKB-SubCell"/>
</dbReference>
<comment type="caution">
    <text evidence="7">The sequence shown here is derived from an EMBL/GenBank/DDBJ whole genome shotgun (WGS) entry which is preliminary data.</text>
</comment>
<dbReference type="OrthoDB" id="1449862at2"/>
<feature type="transmembrane region" description="Helical" evidence="5">
    <location>
        <begin position="193"/>
        <end position="214"/>
    </location>
</feature>
<dbReference type="Proteomes" id="UP000229433">
    <property type="component" value="Unassembled WGS sequence"/>
</dbReference>
<reference evidence="7 8" key="1">
    <citation type="submission" date="2017-08" db="EMBL/GenBank/DDBJ databases">
        <title>The whole genome shortgun sequences of strain Leeuwenhoekiella nanhaiensis G18 from the South China Sea.</title>
        <authorList>
            <person name="Liu Q."/>
        </authorList>
    </citation>
    <scope>NUCLEOTIDE SEQUENCE [LARGE SCALE GENOMIC DNA]</scope>
    <source>
        <strain evidence="7 8">G18</strain>
    </source>
</reference>
<evidence type="ECO:0000256" key="5">
    <source>
        <dbReference type="SAM" id="Phobius"/>
    </source>
</evidence>
<evidence type="ECO:0000313" key="7">
    <source>
        <dbReference type="EMBL" id="PHQ29616.1"/>
    </source>
</evidence>
<proteinExistence type="predicted"/>
<name>A0A2G1VS72_9FLAO</name>
<evidence type="ECO:0000256" key="1">
    <source>
        <dbReference type="ARBA" id="ARBA00004141"/>
    </source>
</evidence>
<organism evidence="7 8">
    <name type="scientific">Leeuwenhoekiella nanhaiensis</name>
    <dbReference type="NCBI Taxonomy" id="1655491"/>
    <lineage>
        <taxon>Bacteria</taxon>
        <taxon>Pseudomonadati</taxon>
        <taxon>Bacteroidota</taxon>
        <taxon>Flavobacteriia</taxon>
        <taxon>Flavobacteriales</taxon>
        <taxon>Flavobacteriaceae</taxon>
        <taxon>Leeuwenhoekiella</taxon>
    </lineage>
</organism>
<accession>A0A2G1VS72</accession>
<keyword evidence="2 5" id="KW-0812">Transmembrane</keyword>
<dbReference type="RefSeq" id="WP_099646110.1">
    <property type="nucleotide sequence ID" value="NZ_KZ319290.1"/>
</dbReference>
<evidence type="ECO:0000313" key="8">
    <source>
        <dbReference type="Proteomes" id="UP000229433"/>
    </source>
</evidence>
<feature type="transmembrane region" description="Helical" evidence="5">
    <location>
        <begin position="157"/>
        <end position="181"/>
    </location>
</feature>
<protein>
    <recommendedName>
        <fullName evidence="6">Yip1 domain-containing protein</fullName>
    </recommendedName>
</protein>
<gene>
    <name evidence="7" type="ORF">CJ305_09905</name>
</gene>
<comment type="subcellular location">
    <subcellularLocation>
        <location evidence="1">Membrane</location>
        <topology evidence="1">Multi-pass membrane protein</topology>
    </subcellularLocation>
</comment>
<keyword evidence="8" id="KW-1185">Reference proteome</keyword>
<feature type="transmembrane region" description="Helical" evidence="5">
    <location>
        <begin position="72"/>
        <end position="95"/>
    </location>
</feature>
<dbReference type="AlphaFoldDB" id="A0A2G1VS72"/>
<dbReference type="EMBL" id="NQXA01000004">
    <property type="protein sequence ID" value="PHQ29616.1"/>
    <property type="molecule type" value="Genomic_DNA"/>
</dbReference>
<dbReference type="Pfam" id="PF04893">
    <property type="entry name" value="Yip1"/>
    <property type="match status" value="1"/>
</dbReference>
<keyword evidence="3 5" id="KW-1133">Transmembrane helix</keyword>
<sequence length="217" mass="23875">MNTPSSPDQNLEHFSNKDIFSKIWVFPRAVFRFIEAKKLDEYVYILLILNGICNAFDRAVDRNLGDHLSLGMIITVCVLVGGLLGWISLAIYAALLSWTGKWVGGQADSKSLLRVLAYGTIPSIVASIFLIPQIGIYGIALFQQDGDITGGSVLQNVVFWGAMFLEVVLAIWSFIITLIGVSEIQQISILKAFLNLLLPILIFVVPLLMIAGIFSTL</sequence>
<evidence type="ECO:0000256" key="3">
    <source>
        <dbReference type="ARBA" id="ARBA00022989"/>
    </source>
</evidence>
<feature type="transmembrane region" description="Helical" evidence="5">
    <location>
        <begin position="115"/>
        <end position="137"/>
    </location>
</feature>
<evidence type="ECO:0000259" key="6">
    <source>
        <dbReference type="Pfam" id="PF04893"/>
    </source>
</evidence>
<keyword evidence="4 5" id="KW-0472">Membrane</keyword>
<feature type="domain" description="Yip1" evidence="6">
    <location>
        <begin position="45"/>
        <end position="209"/>
    </location>
</feature>
<evidence type="ECO:0000256" key="2">
    <source>
        <dbReference type="ARBA" id="ARBA00022692"/>
    </source>
</evidence>
<dbReference type="InterPro" id="IPR006977">
    <property type="entry name" value="Yip1_dom"/>
</dbReference>